<proteinExistence type="predicted"/>
<protein>
    <submittedName>
        <fullName evidence="1">Uncharacterized protein</fullName>
    </submittedName>
</protein>
<feature type="non-terminal residue" evidence="1">
    <location>
        <position position="1"/>
    </location>
</feature>
<evidence type="ECO:0000313" key="2">
    <source>
        <dbReference type="Proteomes" id="UP000823775"/>
    </source>
</evidence>
<dbReference type="Proteomes" id="UP000823775">
    <property type="component" value="Unassembled WGS sequence"/>
</dbReference>
<reference evidence="1 2" key="1">
    <citation type="journal article" date="2021" name="BMC Genomics">
        <title>Datura genome reveals duplications of psychoactive alkaloid biosynthetic genes and high mutation rate following tissue culture.</title>
        <authorList>
            <person name="Rajewski A."/>
            <person name="Carter-House D."/>
            <person name="Stajich J."/>
            <person name="Litt A."/>
        </authorList>
    </citation>
    <scope>NUCLEOTIDE SEQUENCE [LARGE SCALE GENOMIC DNA]</scope>
    <source>
        <strain evidence="1">AR-01</strain>
    </source>
</reference>
<accession>A0ABS8Y5N1</accession>
<keyword evidence="2" id="KW-1185">Reference proteome</keyword>
<evidence type="ECO:0000313" key="1">
    <source>
        <dbReference type="EMBL" id="MCE5166309.1"/>
    </source>
</evidence>
<gene>
    <name evidence="1" type="ORF">HAX54_017275</name>
</gene>
<dbReference type="EMBL" id="JACEIK010021397">
    <property type="protein sequence ID" value="MCE5166309.1"/>
    <property type="molecule type" value="Genomic_DNA"/>
</dbReference>
<feature type="non-terminal residue" evidence="1">
    <location>
        <position position="53"/>
    </location>
</feature>
<organism evidence="1 2">
    <name type="scientific">Datura stramonium</name>
    <name type="common">Jimsonweed</name>
    <name type="synonym">Common thornapple</name>
    <dbReference type="NCBI Taxonomy" id="4076"/>
    <lineage>
        <taxon>Eukaryota</taxon>
        <taxon>Viridiplantae</taxon>
        <taxon>Streptophyta</taxon>
        <taxon>Embryophyta</taxon>
        <taxon>Tracheophyta</taxon>
        <taxon>Spermatophyta</taxon>
        <taxon>Magnoliopsida</taxon>
        <taxon>eudicotyledons</taxon>
        <taxon>Gunneridae</taxon>
        <taxon>Pentapetalae</taxon>
        <taxon>asterids</taxon>
        <taxon>lamiids</taxon>
        <taxon>Solanales</taxon>
        <taxon>Solanaceae</taxon>
        <taxon>Solanoideae</taxon>
        <taxon>Datureae</taxon>
        <taxon>Datura</taxon>
    </lineage>
</organism>
<name>A0ABS8Y5N1_DATST</name>
<sequence length="53" mass="6233">WIRLRPKWKKPGDEPYTKPVKLRYQKAIGSPGATQNQKVLKGEWCLCLTYETQ</sequence>
<comment type="caution">
    <text evidence="1">The sequence shown here is derived from an EMBL/GenBank/DDBJ whole genome shotgun (WGS) entry which is preliminary data.</text>
</comment>